<evidence type="ECO:0000256" key="1">
    <source>
        <dbReference type="SAM" id="MobiDB-lite"/>
    </source>
</evidence>
<dbReference type="EMBL" id="RXLR01000024">
    <property type="protein sequence ID" value="TDH17985.1"/>
    <property type="molecule type" value="Genomic_DNA"/>
</dbReference>
<protein>
    <submittedName>
        <fullName evidence="2">Uncharacterized protein</fullName>
    </submittedName>
</protein>
<feature type="region of interest" description="Disordered" evidence="1">
    <location>
        <begin position="174"/>
        <end position="205"/>
    </location>
</feature>
<accession>A0A4R5P5Q2</accession>
<sequence>MTVINEGDTDDVHEVWLAPVFEDGERSIGSGDGAHSGSIAVEEIGQGDGGSIYRWRPAAEVIGWRVICQCYSRGEQWVSPRLWKRVPSEALENLDAAKIYAADSDVIDVDARPDVHDAVCAEWRREHMAEADAFAAVLSASRKVKESTAELSEAVAAARGVGLPWSKIGEAAQMSGQSAHERWSKRGETATAKSRTVPFSDLGPP</sequence>
<dbReference type="RefSeq" id="WP_078335862.1">
    <property type="nucleotide sequence ID" value="NZ_MAFQ01000014.1"/>
</dbReference>
<comment type="caution">
    <text evidence="2">The sequence shown here is derived from an EMBL/GenBank/DDBJ whole genome shotgun (WGS) entry which is preliminary data.</text>
</comment>
<reference evidence="2 3" key="1">
    <citation type="journal article" date="2019" name="Sci. Rep.">
        <title>Extended insight into the Mycobacterium chelonae-abscessus complex through whole genome sequencing of Mycobacterium salmoniphilum outbreak and Mycobacterium salmoniphilum-like strains.</title>
        <authorList>
            <person name="Behra P.R.K."/>
            <person name="Das S."/>
            <person name="Pettersson B.M.F."/>
            <person name="Shirreff L."/>
            <person name="DuCote T."/>
            <person name="Jacobsson K.G."/>
            <person name="Ennis D.G."/>
            <person name="Kirsebom L.A."/>
        </authorList>
    </citation>
    <scope>NUCLEOTIDE SEQUENCE [LARGE SCALE GENOMIC DNA]</scope>
    <source>
        <strain evidence="2 3">DSM 45524</strain>
    </source>
</reference>
<gene>
    <name evidence="2" type="ORF">EJ571_24975</name>
</gene>
<name>A0A4R5P5Q2_9MYCO</name>
<dbReference type="AlphaFoldDB" id="A0A4R5P5Q2"/>
<organism evidence="2 3">
    <name type="scientific">Mycobacteroides franklinii</name>
    <dbReference type="NCBI Taxonomy" id="948102"/>
    <lineage>
        <taxon>Bacteria</taxon>
        <taxon>Bacillati</taxon>
        <taxon>Actinomycetota</taxon>
        <taxon>Actinomycetes</taxon>
        <taxon>Mycobacteriales</taxon>
        <taxon>Mycobacteriaceae</taxon>
        <taxon>Mycobacteroides</taxon>
    </lineage>
</organism>
<dbReference type="Proteomes" id="UP000295627">
    <property type="component" value="Unassembled WGS sequence"/>
</dbReference>
<evidence type="ECO:0000313" key="2">
    <source>
        <dbReference type="EMBL" id="TDH17985.1"/>
    </source>
</evidence>
<feature type="compositionally biased region" description="Basic and acidic residues" evidence="1">
    <location>
        <begin position="179"/>
        <end position="188"/>
    </location>
</feature>
<evidence type="ECO:0000313" key="3">
    <source>
        <dbReference type="Proteomes" id="UP000295627"/>
    </source>
</evidence>
<proteinExistence type="predicted"/>